<accession>A0A7M7PIB0</accession>
<dbReference type="KEGG" id="spu:587241"/>
<dbReference type="CDD" id="cd01670">
    <property type="entry name" value="Death"/>
    <property type="match status" value="1"/>
</dbReference>
<dbReference type="PROSITE" id="PS50017">
    <property type="entry name" value="DEATH_DOMAIN"/>
    <property type="match status" value="1"/>
</dbReference>
<protein>
    <recommendedName>
        <fullName evidence="2">Death domain-containing protein</fullName>
    </recommendedName>
</protein>
<dbReference type="RefSeq" id="XP_030851111.1">
    <property type="nucleotide sequence ID" value="XM_030995251.1"/>
</dbReference>
<feature type="domain" description="Death" evidence="2">
    <location>
        <begin position="93"/>
        <end position="178"/>
    </location>
</feature>
<evidence type="ECO:0000313" key="3">
    <source>
        <dbReference type="EnsemblMetazoa" id="XP_030851110"/>
    </source>
</evidence>
<dbReference type="Proteomes" id="UP000007110">
    <property type="component" value="Unassembled WGS sequence"/>
</dbReference>
<dbReference type="GO" id="GO:0007165">
    <property type="term" value="P:signal transduction"/>
    <property type="evidence" value="ECO:0007669"/>
    <property type="project" value="InterPro"/>
</dbReference>
<dbReference type="GeneID" id="587241"/>
<dbReference type="AlphaFoldDB" id="A0A7M7PIB0"/>
<dbReference type="PANTHER" id="PTHR24407:SF14">
    <property type="entry name" value="SIR2-LIKE DOMAIN-CONTAINING PROTEIN"/>
    <property type="match status" value="1"/>
</dbReference>
<dbReference type="Pfam" id="PF00531">
    <property type="entry name" value="Death"/>
    <property type="match status" value="1"/>
</dbReference>
<dbReference type="InterPro" id="IPR000488">
    <property type="entry name" value="Death_dom"/>
</dbReference>
<organism evidence="3 4">
    <name type="scientific">Strongylocentrotus purpuratus</name>
    <name type="common">Purple sea urchin</name>
    <dbReference type="NCBI Taxonomy" id="7668"/>
    <lineage>
        <taxon>Eukaryota</taxon>
        <taxon>Metazoa</taxon>
        <taxon>Echinodermata</taxon>
        <taxon>Eleutherozoa</taxon>
        <taxon>Echinozoa</taxon>
        <taxon>Echinoidea</taxon>
        <taxon>Euechinoidea</taxon>
        <taxon>Echinacea</taxon>
        <taxon>Camarodonta</taxon>
        <taxon>Echinidea</taxon>
        <taxon>Strongylocentrotidae</taxon>
        <taxon>Strongylocentrotus</taxon>
    </lineage>
</organism>
<dbReference type="SUPFAM" id="SSF47986">
    <property type="entry name" value="DEATH domain"/>
    <property type="match status" value="1"/>
</dbReference>
<reference evidence="4" key="1">
    <citation type="submission" date="2015-02" db="EMBL/GenBank/DDBJ databases">
        <title>Genome sequencing for Strongylocentrotus purpuratus.</title>
        <authorList>
            <person name="Murali S."/>
            <person name="Liu Y."/>
            <person name="Vee V."/>
            <person name="English A."/>
            <person name="Wang M."/>
            <person name="Skinner E."/>
            <person name="Han Y."/>
            <person name="Muzny D.M."/>
            <person name="Worley K.C."/>
            <person name="Gibbs R.A."/>
        </authorList>
    </citation>
    <scope>NUCLEOTIDE SEQUENCE</scope>
</reference>
<name>A0A7M7PIB0_STRPU</name>
<sequence length="629" mass="71023">MSPCLCLSVNGMSLDLSPKPRQDTTRNTEQTTSSIREVKENHGSPTYQVLQSGTSSGKADAIKGNDFPNMTYILLLRCGDVELNPGPNDNLTELELYHLAEGMDPSDFRKVGLALGFSEAKLRWFEKDKLAGKSMEATYQMLYEWQKTVRESEAREILVKKLGSIELVQLADSVQKGGTTLDPQLEENMPKPKKEVQDRQVIQVQAYFPKYYVTEKRDREHQAGDCNDKEGVQNSVAEEDALEDLLELEGEIAVESGAISVPSRERIMMVKKKRGKEKEIKVKGKFLMDGPWWNASFKAVKEGDVYICQGIPTYTLRNKKGQKGEDLLQLLLKYVFRFPIPGRAEDQMKQAFWDYFEKWRGIKKRKDYTFCQFFKALEDALKKEPTPNDTTAIPMMQVAEVILQRFDPSNECFSHASSNTDEEEKKPKFDLRYVYRCFKCPLLFKGLPLLMEREAFSILSTEKLRDLQGLESVLAKSPEDLEFYMGTKEVFQGFVNAGMIPPNLFKCTTNQDSAPPLLSKSSSKKNCTLDQPSTSTANQDTDGPSTSKPKNKTVISRPILIEVDPRTRDKPAPGNFSSSNTAKPNREKLSEKRKVQSNPDPANENVPCLSGGDSTAPMDSEVPKKKRTL</sequence>
<dbReference type="InterPro" id="IPR011029">
    <property type="entry name" value="DEATH-like_dom_sf"/>
</dbReference>
<dbReference type="Gene3D" id="1.10.533.10">
    <property type="entry name" value="Death Domain, Fas"/>
    <property type="match status" value="1"/>
</dbReference>
<dbReference type="EnsemblMetazoa" id="XM_030995251">
    <property type="protein sequence ID" value="XP_030851111"/>
    <property type="gene ID" value="LOC587241"/>
</dbReference>
<feature type="compositionally biased region" description="Polar residues" evidence="1">
    <location>
        <begin position="526"/>
        <end position="548"/>
    </location>
</feature>
<dbReference type="PANTHER" id="PTHR24407">
    <property type="entry name" value="PROTEIN KINASE DOMAIN-CONTAINING PROTEIN"/>
    <property type="match status" value="1"/>
</dbReference>
<dbReference type="InParanoid" id="A0A7M7PIB0"/>
<feature type="region of interest" description="Disordered" evidence="1">
    <location>
        <begin position="513"/>
        <end position="629"/>
    </location>
</feature>
<evidence type="ECO:0000259" key="2">
    <source>
        <dbReference type="PROSITE" id="PS50017"/>
    </source>
</evidence>
<evidence type="ECO:0000313" key="4">
    <source>
        <dbReference type="Proteomes" id="UP000007110"/>
    </source>
</evidence>
<keyword evidence="4" id="KW-1185">Reference proteome</keyword>
<proteinExistence type="predicted"/>
<feature type="compositionally biased region" description="Basic and acidic residues" evidence="1">
    <location>
        <begin position="584"/>
        <end position="594"/>
    </location>
</feature>
<dbReference type="RefSeq" id="XP_030851110.1">
    <property type="nucleotide sequence ID" value="XM_030995250.1"/>
</dbReference>
<evidence type="ECO:0000256" key="1">
    <source>
        <dbReference type="SAM" id="MobiDB-lite"/>
    </source>
</evidence>
<reference evidence="3" key="2">
    <citation type="submission" date="2021-01" db="UniProtKB">
        <authorList>
            <consortium name="EnsemblMetazoa"/>
        </authorList>
    </citation>
    <scope>IDENTIFICATION</scope>
</reference>
<dbReference type="EnsemblMetazoa" id="XM_030995250">
    <property type="protein sequence ID" value="XP_030851110"/>
    <property type="gene ID" value="LOC587241"/>
</dbReference>
<dbReference type="OrthoDB" id="10034282at2759"/>